<comment type="caution">
    <text evidence="1">The sequence shown here is derived from an EMBL/GenBank/DDBJ whole genome shotgun (WGS) entry which is preliminary data.</text>
</comment>
<feature type="non-terminal residue" evidence="1">
    <location>
        <position position="125"/>
    </location>
</feature>
<sequence>MAKDAFKIAYDGNDEQLLQQCNLTPYKYLDKLEFQPDEPLLLYQLSTLVHIISERYPQYRATDINGSGFAGLAWDWATKRGKLGCVRATPDPAEVTEIRQEFLQQALAVEMELSKQKNVWARISS</sequence>
<gene>
    <name evidence="1" type="ORF">RSOL_009410</name>
</gene>
<dbReference type="OrthoDB" id="3149356at2759"/>
<reference evidence="2" key="1">
    <citation type="journal article" date="2014" name="Genome Announc.">
        <title>Draft genome sequence of the plant-pathogenic soil fungus Rhizoctonia solani anastomosis group 3 strain Rhs1AP.</title>
        <authorList>
            <person name="Cubeta M.A."/>
            <person name="Thomas E."/>
            <person name="Dean R.A."/>
            <person name="Jabaji S."/>
            <person name="Neate S.M."/>
            <person name="Tavantzis S."/>
            <person name="Toda T."/>
            <person name="Vilgalys R."/>
            <person name="Bharathan N."/>
            <person name="Fedorova-Abrams N."/>
            <person name="Pakala S.B."/>
            <person name="Pakala S.M."/>
            <person name="Zafar N."/>
            <person name="Joardar V."/>
            <person name="Losada L."/>
            <person name="Nierman W.C."/>
        </authorList>
    </citation>
    <scope>NUCLEOTIDE SEQUENCE [LARGE SCALE GENOMIC DNA]</scope>
    <source>
        <strain evidence="2">AG-3</strain>
    </source>
</reference>
<protein>
    <submittedName>
        <fullName evidence="1">Uncharacterized protein</fullName>
    </submittedName>
</protein>
<organism evidence="1 2">
    <name type="scientific">Rhizoctonia solani AG-3 Rhs1AP</name>
    <dbReference type="NCBI Taxonomy" id="1086054"/>
    <lineage>
        <taxon>Eukaryota</taxon>
        <taxon>Fungi</taxon>
        <taxon>Dikarya</taxon>
        <taxon>Basidiomycota</taxon>
        <taxon>Agaricomycotina</taxon>
        <taxon>Agaricomycetes</taxon>
        <taxon>Cantharellales</taxon>
        <taxon>Ceratobasidiaceae</taxon>
        <taxon>Rhizoctonia</taxon>
    </lineage>
</organism>
<dbReference type="Proteomes" id="UP000030108">
    <property type="component" value="Unassembled WGS sequence"/>
</dbReference>
<evidence type="ECO:0000313" key="1">
    <source>
        <dbReference type="EMBL" id="EUC53534.1"/>
    </source>
</evidence>
<evidence type="ECO:0000313" key="2">
    <source>
        <dbReference type="Proteomes" id="UP000030108"/>
    </source>
</evidence>
<proteinExistence type="predicted"/>
<dbReference type="AlphaFoldDB" id="X8IWH3"/>
<accession>X8IWH3</accession>
<name>X8IWH3_9AGAM</name>
<dbReference type="EMBL" id="JATN01000322">
    <property type="protein sequence ID" value="EUC53534.1"/>
    <property type="molecule type" value="Genomic_DNA"/>
</dbReference>